<sequence>MLSLTEENYLKAIFHLTTTENTVTVNEISKFLNVKMPSVNNMMKKFATRKWVIYESYKPIEITSEGKRQAAQIVRKHRLTEMFLVEKMNFGWENVHEIAEQLEHIHSEEFFDKMDELLNFPKYDPHGEPIPDKDGVIIAQDLLKLSECSTGKVFIFTSVTISDDDFLTYLTEKKLELGKEIEILLIERYDRSMTVRIGDEQAILSKIICEKILVKERL</sequence>
<comment type="subcellular location">
    <subcellularLocation>
        <location evidence="1">Cytoplasm</location>
    </subcellularLocation>
</comment>
<evidence type="ECO:0000256" key="7">
    <source>
        <dbReference type="ARBA" id="ARBA00023015"/>
    </source>
</evidence>
<dbReference type="Pfam" id="PF02742">
    <property type="entry name" value="Fe_dep_repr_C"/>
    <property type="match status" value="1"/>
</dbReference>
<dbReference type="Gene3D" id="1.10.60.10">
    <property type="entry name" value="Iron dependent repressor, metal binding and dimerisation domain"/>
    <property type="match status" value="1"/>
</dbReference>
<evidence type="ECO:0000256" key="2">
    <source>
        <dbReference type="ARBA" id="ARBA00007871"/>
    </source>
</evidence>
<evidence type="ECO:0000256" key="11">
    <source>
        <dbReference type="ARBA" id="ARBA00023211"/>
    </source>
</evidence>
<keyword evidence="9" id="KW-0010">Activator</keyword>
<keyword evidence="16" id="KW-1185">Reference proteome</keyword>
<dbReference type="Pfam" id="PF01325">
    <property type="entry name" value="Fe_dep_repress"/>
    <property type="match status" value="1"/>
</dbReference>
<dbReference type="InterPro" id="IPR036388">
    <property type="entry name" value="WH-like_DNA-bd_sf"/>
</dbReference>
<evidence type="ECO:0000256" key="4">
    <source>
        <dbReference type="ARBA" id="ARBA00022386"/>
    </source>
</evidence>
<dbReference type="InterPro" id="IPR050536">
    <property type="entry name" value="DtxR_MntR_Metal-Reg"/>
</dbReference>
<evidence type="ECO:0000259" key="14">
    <source>
        <dbReference type="PROSITE" id="PS50944"/>
    </source>
</evidence>
<keyword evidence="11" id="KW-0464">Manganese</keyword>
<dbReference type="Gene3D" id="2.30.30.90">
    <property type="match status" value="1"/>
</dbReference>
<evidence type="ECO:0000256" key="12">
    <source>
        <dbReference type="ARBA" id="ARBA00025185"/>
    </source>
</evidence>
<dbReference type="InterPro" id="IPR007167">
    <property type="entry name" value="Fe-transptr_FeoA-like"/>
</dbReference>
<feature type="domain" description="HTH dtxR-type" evidence="14">
    <location>
        <begin position="1"/>
        <end position="63"/>
    </location>
</feature>
<proteinExistence type="inferred from homology"/>
<evidence type="ECO:0000256" key="9">
    <source>
        <dbReference type="ARBA" id="ARBA00023159"/>
    </source>
</evidence>
<evidence type="ECO:0000256" key="10">
    <source>
        <dbReference type="ARBA" id="ARBA00023163"/>
    </source>
</evidence>
<accession>A0ABR8WLA3</accession>
<dbReference type="SUPFAM" id="SSF47979">
    <property type="entry name" value="Iron-dependent repressor protein, dimerization domain"/>
    <property type="match status" value="1"/>
</dbReference>
<dbReference type="InterPro" id="IPR038157">
    <property type="entry name" value="FeoA_core_dom"/>
</dbReference>
<evidence type="ECO:0000256" key="1">
    <source>
        <dbReference type="ARBA" id="ARBA00004496"/>
    </source>
</evidence>
<comment type="subunit">
    <text evidence="3">Homodimer.</text>
</comment>
<keyword evidence="5" id="KW-0963">Cytoplasm</keyword>
<protein>
    <recommendedName>
        <fullName evidence="4">Transcriptional regulator MntR</fullName>
    </recommendedName>
    <alternativeName>
        <fullName evidence="13">Manganese transport regulator</fullName>
    </alternativeName>
</protein>
<dbReference type="InterPro" id="IPR036390">
    <property type="entry name" value="WH_DNA-bd_sf"/>
</dbReference>
<dbReference type="PANTHER" id="PTHR33238:SF11">
    <property type="entry name" value="TRANSCRIPTIONAL REGULATOR MNTR"/>
    <property type="match status" value="1"/>
</dbReference>
<comment type="similarity">
    <text evidence="2">Belongs to the DtxR/MntR family.</text>
</comment>
<dbReference type="Gene3D" id="1.10.10.10">
    <property type="entry name" value="Winged helix-like DNA-binding domain superfamily/Winged helix DNA-binding domain"/>
    <property type="match status" value="1"/>
</dbReference>
<evidence type="ECO:0000313" key="15">
    <source>
        <dbReference type="EMBL" id="MBD8017516.1"/>
    </source>
</evidence>
<comment type="function">
    <text evidence="12">In the presence of manganese, represses expression of mntH and mntS. Up-regulates expression of mntP.</text>
</comment>
<name>A0ABR8WLA3_9FLAO</name>
<keyword evidence="8" id="KW-0238">DNA-binding</keyword>
<dbReference type="InterPro" id="IPR001367">
    <property type="entry name" value="Fe_dep_repressor"/>
</dbReference>
<dbReference type="Pfam" id="PF04023">
    <property type="entry name" value="FeoA"/>
    <property type="match status" value="1"/>
</dbReference>
<dbReference type="EMBL" id="JACSPS010000001">
    <property type="protein sequence ID" value="MBD8017516.1"/>
    <property type="molecule type" value="Genomic_DNA"/>
</dbReference>
<evidence type="ECO:0000256" key="5">
    <source>
        <dbReference type="ARBA" id="ARBA00022490"/>
    </source>
</evidence>
<dbReference type="InterPro" id="IPR036421">
    <property type="entry name" value="Fe_dep_repressor_sf"/>
</dbReference>
<keyword evidence="10" id="KW-0804">Transcription</keyword>
<evidence type="ECO:0000256" key="13">
    <source>
        <dbReference type="ARBA" id="ARBA00032593"/>
    </source>
</evidence>
<comment type="caution">
    <text evidence="15">The sequence shown here is derived from an EMBL/GenBank/DDBJ whole genome shotgun (WGS) entry which is preliminary data.</text>
</comment>
<dbReference type="PROSITE" id="PS50944">
    <property type="entry name" value="HTH_DTXR"/>
    <property type="match status" value="1"/>
</dbReference>
<dbReference type="InterPro" id="IPR022687">
    <property type="entry name" value="HTH_DTXR"/>
</dbReference>
<dbReference type="Proteomes" id="UP000626242">
    <property type="component" value="Unassembled WGS sequence"/>
</dbReference>
<evidence type="ECO:0000256" key="8">
    <source>
        <dbReference type="ARBA" id="ARBA00023125"/>
    </source>
</evidence>
<evidence type="ECO:0000256" key="3">
    <source>
        <dbReference type="ARBA" id="ARBA00011738"/>
    </source>
</evidence>
<organism evidence="15 16">
    <name type="scientific">Kaistella pullorum</name>
    <dbReference type="NCBI Taxonomy" id="2763074"/>
    <lineage>
        <taxon>Bacteria</taxon>
        <taxon>Pseudomonadati</taxon>
        <taxon>Bacteroidota</taxon>
        <taxon>Flavobacteriia</taxon>
        <taxon>Flavobacteriales</taxon>
        <taxon>Weeksellaceae</taxon>
        <taxon>Chryseobacterium group</taxon>
        <taxon>Kaistella</taxon>
    </lineage>
</organism>
<gene>
    <name evidence="15" type="ORF">H9628_03445</name>
</gene>
<reference evidence="15 16" key="1">
    <citation type="submission" date="2020-08" db="EMBL/GenBank/DDBJ databases">
        <title>A Genomic Blueprint of the Chicken Gut Microbiome.</title>
        <authorList>
            <person name="Gilroy R."/>
            <person name="Ravi A."/>
            <person name="Getino M."/>
            <person name="Pursley I."/>
            <person name="Horton D.L."/>
            <person name="Alikhan N.-F."/>
            <person name="Baker D."/>
            <person name="Gharbi K."/>
            <person name="Hall N."/>
            <person name="Watson M."/>
            <person name="Adriaenssens E.M."/>
            <person name="Foster-Nyarko E."/>
            <person name="Jarju S."/>
            <person name="Secka A."/>
            <person name="Antonio M."/>
            <person name="Oren A."/>
            <person name="Chaudhuri R."/>
            <person name="La Ragione R.M."/>
            <person name="Hildebrand F."/>
            <person name="Pallen M.J."/>
        </authorList>
    </citation>
    <scope>NUCLEOTIDE SEQUENCE [LARGE SCALE GENOMIC DNA]</scope>
    <source>
        <strain evidence="15 16">Sa1CVA4</strain>
    </source>
</reference>
<keyword evidence="7" id="KW-0805">Transcription regulation</keyword>
<dbReference type="RefSeq" id="WP_251832717.1">
    <property type="nucleotide sequence ID" value="NZ_JACSPS010000001.1"/>
</dbReference>
<keyword evidence="6" id="KW-0678">Repressor</keyword>
<dbReference type="SUPFAM" id="SSF46785">
    <property type="entry name" value="Winged helix' DNA-binding domain"/>
    <property type="match status" value="1"/>
</dbReference>
<dbReference type="SMART" id="SM00529">
    <property type="entry name" value="HTH_DTXR"/>
    <property type="match status" value="1"/>
</dbReference>
<dbReference type="PANTHER" id="PTHR33238">
    <property type="entry name" value="IRON (METAL) DEPENDENT REPRESSOR, DTXR FAMILY"/>
    <property type="match status" value="1"/>
</dbReference>
<evidence type="ECO:0000256" key="6">
    <source>
        <dbReference type="ARBA" id="ARBA00022491"/>
    </source>
</evidence>
<evidence type="ECO:0000313" key="16">
    <source>
        <dbReference type="Proteomes" id="UP000626242"/>
    </source>
</evidence>
<dbReference type="InterPro" id="IPR022689">
    <property type="entry name" value="Iron_dep_repressor"/>
</dbReference>